<gene>
    <name evidence="1" type="ORF">AUEXF2481DRAFT_39683</name>
</gene>
<evidence type="ECO:0000313" key="1">
    <source>
        <dbReference type="EMBL" id="KEQ95825.1"/>
    </source>
</evidence>
<keyword evidence="2" id="KW-1185">Reference proteome</keyword>
<dbReference type="Proteomes" id="UP000030641">
    <property type="component" value="Unassembled WGS sequence"/>
</dbReference>
<name>A0A074YDJ3_AURSE</name>
<dbReference type="RefSeq" id="XP_013344231.1">
    <property type="nucleotide sequence ID" value="XM_013488777.1"/>
</dbReference>
<dbReference type="EMBL" id="KL584758">
    <property type="protein sequence ID" value="KEQ95825.1"/>
    <property type="molecule type" value="Genomic_DNA"/>
</dbReference>
<proteinExistence type="predicted"/>
<evidence type="ECO:0000313" key="2">
    <source>
        <dbReference type="Proteomes" id="UP000030641"/>
    </source>
</evidence>
<dbReference type="GeneID" id="25366414"/>
<reference evidence="1 2" key="1">
    <citation type="journal article" date="2014" name="BMC Genomics">
        <title>Genome sequencing of four Aureobasidium pullulans varieties: biotechnological potential, stress tolerance, and description of new species.</title>
        <authorList>
            <person name="Gostin Ar C."/>
            <person name="Ohm R.A."/>
            <person name="Kogej T."/>
            <person name="Sonjak S."/>
            <person name="Turk M."/>
            <person name="Zajc J."/>
            <person name="Zalar P."/>
            <person name="Grube M."/>
            <person name="Sun H."/>
            <person name="Han J."/>
            <person name="Sharma A."/>
            <person name="Chiniquy J."/>
            <person name="Ngan C.Y."/>
            <person name="Lipzen A."/>
            <person name="Barry K."/>
            <person name="Grigoriev I.V."/>
            <person name="Gunde-Cimerman N."/>
        </authorList>
    </citation>
    <scope>NUCLEOTIDE SEQUENCE [LARGE SCALE GENOMIC DNA]</scope>
    <source>
        <strain evidence="1 2">EXF-2481</strain>
    </source>
</reference>
<accession>A0A074YDJ3</accession>
<organism evidence="1 2">
    <name type="scientific">Aureobasidium subglaciale (strain EXF-2481)</name>
    <name type="common">Aureobasidium pullulans var. subglaciale</name>
    <dbReference type="NCBI Taxonomy" id="1043005"/>
    <lineage>
        <taxon>Eukaryota</taxon>
        <taxon>Fungi</taxon>
        <taxon>Dikarya</taxon>
        <taxon>Ascomycota</taxon>
        <taxon>Pezizomycotina</taxon>
        <taxon>Dothideomycetes</taxon>
        <taxon>Dothideomycetidae</taxon>
        <taxon>Dothideales</taxon>
        <taxon>Saccotheciaceae</taxon>
        <taxon>Aureobasidium</taxon>
    </lineage>
</organism>
<sequence length="51" mass="5665">MQLFSLLPIILLGWTALFGVAYAVNGLSRLFHGIARLLRTAFPDAYGYQHA</sequence>
<dbReference type="HOGENOM" id="CLU_3105966_0_0_1"/>
<protein>
    <submittedName>
        <fullName evidence="1">Uncharacterized protein</fullName>
    </submittedName>
</protein>
<dbReference type="InParanoid" id="A0A074YDJ3"/>
<dbReference type="AlphaFoldDB" id="A0A074YDJ3"/>